<dbReference type="AlphaFoldDB" id="A0AAV3QKE1"/>
<protein>
    <recommendedName>
        <fullName evidence="1">Reverse transcriptase Ty1/copia-type domain-containing protein</fullName>
    </recommendedName>
</protein>
<reference evidence="2 3" key="1">
    <citation type="submission" date="2024-01" db="EMBL/GenBank/DDBJ databases">
        <title>The complete chloroplast genome sequence of Lithospermum erythrorhizon: insights into the phylogenetic relationship among Boraginaceae species and the maternal lineages of purple gromwells.</title>
        <authorList>
            <person name="Okada T."/>
            <person name="Watanabe K."/>
        </authorList>
    </citation>
    <scope>NUCLEOTIDE SEQUENCE [LARGE SCALE GENOMIC DNA]</scope>
</reference>
<organism evidence="2 3">
    <name type="scientific">Lithospermum erythrorhizon</name>
    <name type="common">Purple gromwell</name>
    <name type="synonym">Lithospermum officinale var. erythrorhizon</name>
    <dbReference type="NCBI Taxonomy" id="34254"/>
    <lineage>
        <taxon>Eukaryota</taxon>
        <taxon>Viridiplantae</taxon>
        <taxon>Streptophyta</taxon>
        <taxon>Embryophyta</taxon>
        <taxon>Tracheophyta</taxon>
        <taxon>Spermatophyta</taxon>
        <taxon>Magnoliopsida</taxon>
        <taxon>eudicotyledons</taxon>
        <taxon>Gunneridae</taxon>
        <taxon>Pentapetalae</taxon>
        <taxon>asterids</taxon>
        <taxon>lamiids</taxon>
        <taxon>Boraginales</taxon>
        <taxon>Boraginaceae</taxon>
        <taxon>Boraginoideae</taxon>
        <taxon>Lithospermeae</taxon>
        <taxon>Lithospermum</taxon>
    </lineage>
</organism>
<feature type="domain" description="Reverse transcriptase Ty1/copia-type" evidence="1">
    <location>
        <begin position="12"/>
        <end position="97"/>
    </location>
</feature>
<keyword evidence="3" id="KW-1185">Reference proteome</keyword>
<name>A0AAV3QKE1_LITER</name>
<evidence type="ECO:0000313" key="3">
    <source>
        <dbReference type="Proteomes" id="UP001454036"/>
    </source>
</evidence>
<dbReference type="EMBL" id="BAABME010004982">
    <property type="protein sequence ID" value="GAA0164214.1"/>
    <property type="molecule type" value="Genomic_DNA"/>
</dbReference>
<evidence type="ECO:0000313" key="2">
    <source>
        <dbReference type="EMBL" id="GAA0164214.1"/>
    </source>
</evidence>
<comment type="caution">
    <text evidence="2">The sequence shown here is derived from an EMBL/GenBank/DDBJ whole genome shotgun (WGS) entry which is preliminary data.</text>
</comment>
<sequence length="151" mass="16946">MDKELKVKRNPDGIVERCKARLVAKGYTQVEEEDYNECFSPVAKAVTVRLLFALATANKWLVHHIDVNNAFLHGTLDEVIYMKPHPGMILQSQNQDVGLVGSNPASAPMPTGLLLHADKTPLLQDVHQYKRIVGRLLYLGFTRPDITYAVH</sequence>
<dbReference type="Pfam" id="PF07727">
    <property type="entry name" value="RVT_2"/>
    <property type="match status" value="1"/>
</dbReference>
<accession>A0AAV3QKE1</accession>
<dbReference type="InterPro" id="IPR013103">
    <property type="entry name" value="RVT_2"/>
</dbReference>
<evidence type="ECO:0000259" key="1">
    <source>
        <dbReference type="Pfam" id="PF07727"/>
    </source>
</evidence>
<gene>
    <name evidence="2" type="ORF">LIER_19904</name>
</gene>
<proteinExistence type="predicted"/>
<dbReference type="Proteomes" id="UP001454036">
    <property type="component" value="Unassembled WGS sequence"/>
</dbReference>